<sequence length="347" mass="36947">MTFTSIYRAIVIAAAILAATAASAVELSHAEQRTILSACRADYHAFCSGVRPGGGQIAACLKQHASELSKGCRKAAAARTRIEGAQTSSHSATLRTGSKVIRNIAYGGNPEQRLDVYAPANAQKAPVIFMVHGGGWARGSKSASRVVDAKVAYWLPRGYIFISVDTRLLPSADPLDQAGDVAVALAYAQKHAASWGGDPSRFVLMGHSAGAHLVMLLTADPDIAGSRGAASWRATIALDSAAYDVSAIMKKRHPALYDRAFGADPIFWHKASPTLRLKTRPVSTLLVCSSRRADSCPAAKEFASRAQTLGSRSEVFPIDLSHAEINSELGENKRYTTIVDAFLRSVL</sequence>
<dbReference type="PROSITE" id="PS01173">
    <property type="entry name" value="LIPASE_GDXG_HIS"/>
    <property type="match status" value="1"/>
</dbReference>
<dbReference type="InterPro" id="IPR050300">
    <property type="entry name" value="GDXG_lipolytic_enzyme"/>
</dbReference>
<evidence type="ECO:0000313" key="6">
    <source>
        <dbReference type="Proteomes" id="UP000294576"/>
    </source>
</evidence>
<dbReference type="InterPro" id="IPR029058">
    <property type="entry name" value="AB_hydrolase_fold"/>
</dbReference>
<evidence type="ECO:0000256" key="3">
    <source>
        <dbReference type="SAM" id="SignalP"/>
    </source>
</evidence>
<evidence type="ECO:0000256" key="2">
    <source>
        <dbReference type="ARBA" id="ARBA00022801"/>
    </source>
</evidence>
<dbReference type="Pfam" id="PF20434">
    <property type="entry name" value="BD-FAE"/>
    <property type="match status" value="1"/>
</dbReference>
<feature type="signal peptide" evidence="3">
    <location>
        <begin position="1"/>
        <end position="24"/>
    </location>
</feature>
<name>A0A4R3QHS7_RHISU</name>
<evidence type="ECO:0000313" key="5">
    <source>
        <dbReference type="EMBL" id="TCU20584.1"/>
    </source>
</evidence>
<reference evidence="5 6" key="1">
    <citation type="submission" date="2019-03" db="EMBL/GenBank/DDBJ databases">
        <title>Genomic Encyclopedia of Type Strains, Phase IV (KMG-V): Genome sequencing to study the core and pangenomes of soil and plant-associated prokaryotes.</title>
        <authorList>
            <person name="Whitman W."/>
        </authorList>
    </citation>
    <scope>NUCLEOTIDE SEQUENCE [LARGE SCALE GENOMIC DNA]</scope>
    <source>
        <strain evidence="5 6">Hc14</strain>
    </source>
</reference>
<dbReference type="Pfam" id="PF00839">
    <property type="entry name" value="Cys_rich_FGFR"/>
    <property type="match status" value="1"/>
</dbReference>
<dbReference type="InterPro" id="IPR002168">
    <property type="entry name" value="Lipase_GDXG_HIS_AS"/>
</dbReference>
<proteinExistence type="inferred from homology"/>
<evidence type="ECO:0000259" key="4">
    <source>
        <dbReference type="Pfam" id="PF20434"/>
    </source>
</evidence>
<keyword evidence="3" id="KW-0732">Signal</keyword>
<keyword evidence="2" id="KW-0378">Hydrolase</keyword>
<dbReference type="AlphaFoldDB" id="A0A4R3QHS7"/>
<feature type="domain" description="BD-FAE-like" evidence="4">
    <location>
        <begin position="114"/>
        <end position="218"/>
    </location>
</feature>
<dbReference type="GO" id="GO:0016787">
    <property type="term" value="F:hydrolase activity"/>
    <property type="evidence" value="ECO:0007669"/>
    <property type="project" value="UniProtKB-KW"/>
</dbReference>
<dbReference type="GO" id="GO:0016020">
    <property type="term" value="C:membrane"/>
    <property type="evidence" value="ECO:0007669"/>
    <property type="project" value="InterPro"/>
</dbReference>
<protein>
    <submittedName>
        <fullName evidence="5">Cysteine rich repeat protein</fullName>
    </submittedName>
</protein>
<comment type="similarity">
    <text evidence="1">Belongs to the 'GDXG' lipolytic enzyme family.</text>
</comment>
<dbReference type="PANTHER" id="PTHR48081:SF33">
    <property type="entry name" value="KYNURENINE FORMAMIDASE"/>
    <property type="match status" value="1"/>
</dbReference>
<evidence type="ECO:0000256" key="1">
    <source>
        <dbReference type="ARBA" id="ARBA00010515"/>
    </source>
</evidence>
<dbReference type="SUPFAM" id="SSF53474">
    <property type="entry name" value="alpha/beta-Hydrolases"/>
    <property type="match status" value="1"/>
</dbReference>
<dbReference type="InterPro" id="IPR049492">
    <property type="entry name" value="BD-FAE-like_dom"/>
</dbReference>
<organism evidence="5 6">
    <name type="scientific">Rhizobium sullae</name>
    <name type="common">Rhizobium hedysari</name>
    <dbReference type="NCBI Taxonomy" id="50338"/>
    <lineage>
        <taxon>Bacteria</taxon>
        <taxon>Pseudomonadati</taxon>
        <taxon>Pseudomonadota</taxon>
        <taxon>Alphaproteobacteria</taxon>
        <taxon>Hyphomicrobiales</taxon>
        <taxon>Rhizobiaceae</taxon>
        <taxon>Rhizobium/Agrobacterium group</taxon>
        <taxon>Rhizobium</taxon>
    </lineage>
</organism>
<comment type="caution">
    <text evidence="5">The sequence shown here is derived from an EMBL/GenBank/DDBJ whole genome shotgun (WGS) entry which is preliminary data.</text>
</comment>
<dbReference type="Proteomes" id="UP000294576">
    <property type="component" value="Unassembled WGS sequence"/>
</dbReference>
<dbReference type="PANTHER" id="PTHR48081">
    <property type="entry name" value="AB HYDROLASE SUPERFAMILY PROTEIN C4A8.06C"/>
    <property type="match status" value="1"/>
</dbReference>
<gene>
    <name evidence="5" type="ORF">EV132_101651</name>
</gene>
<dbReference type="InterPro" id="IPR001893">
    <property type="entry name" value="Cys-rich_GLG1_repeat"/>
</dbReference>
<accession>A0A4R3QHS7</accession>
<dbReference type="EMBL" id="SMBH01000001">
    <property type="protein sequence ID" value="TCU20584.1"/>
    <property type="molecule type" value="Genomic_DNA"/>
</dbReference>
<dbReference type="Gene3D" id="3.40.50.1820">
    <property type="entry name" value="alpha/beta hydrolase"/>
    <property type="match status" value="1"/>
</dbReference>
<feature type="chain" id="PRO_5020697491" evidence="3">
    <location>
        <begin position="25"/>
        <end position="347"/>
    </location>
</feature>